<comment type="caution">
    <text evidence="1">The sequence shown here is derived from an EMBL/GenBank/DDBJ whole genome shotgun (WGS) entry which is preliminary data.</text>
</comment>
<sequence>MRVHGTIPSLLVSGVVYGSLLVKGHGYCDKVTIGSTEHTTCMGPHYNDLHGASCQTPQRNTVRMDERWVNQPHERLDKDLAVGGPDKGFDSPNIEQITVAAKAGDKVKAHWLNWPTGHVGVVLNMMASCEGSCMGKKGADLDWFKISQETWDPKKEKWSLEIDGATTGIVREFTLPTNLPGGEYMLSQTLIAIHSLEGPQYYVSAWQIDLESDGNTDPSPKMKIPDMYLKDNDATEYKRKIDRPNLYDRSVFRVPGVPVYKGSDSVTAWSGGNGAQDLGGRVPETPSGENPLPYAVPVIPSDKSSKDVPSLNLPVANETVATGSPAPAPSVTNPSVVTPVSDTTGSSLEACDKTLVSLLRPCLGIIEADRVVANQANCRAPVASDPIAYDQCGVDYVECQKSVLSSASAPPKLIRRHIRDRHLS</sequence>
<reference evidence="1" key="1">
    <citation type="submission" date="2023-04" db="EMBL/GenBank/DDBJ databases">
        <title>Draft Genome sequencing of Naganishia species isolated from polar environments using Oxford Nanopore Technology.</title>
        <authorList>
            <person name="Leo P."/>
            <person name="Venkateswaran K."/>
        </authorList>
    </citation>
    <scope>NUCLEOTIDE SEQUENCE</scope>
    <source>
        <strain evidence="1">MNA-CCFEE 5261</strain>
    </source>
</reference>
<protein>
    <submittedName>
        <fullName evidence="1">Uncharacterized protein</fullName>
    </submittedName>
</protein>
<evidence type="ECO:0000313" key="2">
    <source>
        <dbReference type="Proteomes" id="UP001241377"/>
    </source>
</evidence>
<dbReference type="Proteomes" id="UP001241377">
    <property type="component" value="Unassembled WGS sequence"/>
</dbReference>
<name>A0ACC2W8T5_9TREE</name>
<organism evidence="1 2">
    <name type="scientific">Naganishia cerealis</name>
    <dbReference type="NCBI Taxonomy" id="610337"/>
    <lineage>
        <taxon>Eukaryota</taxon>
        <taxon>Fungi</taxon>
        <taxon>Dikarya</taxon>
        <taxon>Basidiomycota</taxon>
        <taxon>Agaricomycotina</taxon>
        <taxon>Tremellomycetes</taxon>
        <taxon>Filobasidiales</taxon>
        <taxon>Filobasidiaceae</taxon>
        <taxon>Naganishia</taxon>
    </lineage>
</organism>
<gene>
    <name evidence="1" type="ORF">QFC19_002881</name>
</gene>
<evidence type="ECO:0000313" key="1">
    <source>
        <dbReference type="EMBL" id="KAJ9107012.1"/>
    </source>
</evidence>
<accession>A0ACC2W8T5</accession>
<proteinExistence type="predicted"/>
<keyword evidence="2" id="KW-1185">Reference proteome</keyword>
<dbReference type="EMBL" id="JASBWR010000026">
    <property type="protein sequence ID" value="KAJ9107012.1"/>
    <property type="molecule type" value="Genomic_DNA"/>
</dbReference>